<proteinExistence type="predicted"/>
<protein>
    <submittedName>
        <fullName evidence="2">DUF29 domain-containing protein</fullName>
    </submittedName>
</protein>
<dbReference type="InterPro" id="IPR002636">
    <property type="entry name" value="DUF29"/>
</dbReference>
<dbReference type="Proteomes" id="UP000297258">
    <property type="component" value="Unassembled WGS sequence"/>
</dbReference>
<comment type="caution">
    <text evidence="2">The sequence shown here is derived from an EMBL/GenBank/DDBJ whole genome shotgun (WGS) entry which is preliminary data.</text>
</comment>
<accession>A0A4Y9SXY0</accession>
<sequence>MPSTHTGTQSRKRRRKRDSLPPPSPPPTHSRKRNCSIRITFRDMKATQAGIGTAANVPFPLPGRTDDLALWLRTQAMLLRARRFELLDVDNLAQEVERLAKSEHLELGERLRSVCVELLKCKYHPGPPHQAWLDNLDAQRERIAELIAQSPCLANYVSEYVDKSYRSAVPLAAWEARLPFATFPKSNPFSTAELIDPDFVPAQPGSG</sequence>
<dbReference type="OrthoDB" id="425753at2"/>
<dbReference type="Pfam" id="PF01724">
    <property type="entry name" value="DUF29"/>
    <property type="match status" value="1"/>
</dbReference>
<organism evidence="2 3">
    <name type="scientific">Massilia horti</name>
    <dbReference type="NCBI Taxonomy" id="2562153"/>
    <lineage>
        <taxon>Bacteria</taxon>
        <taxon>Pseudomonadati</taxon>
        <taxon>Pseudomonadota</taxon>
        <taxon>Betaproteobacteria</taxon>
        <taxon>Burkholderiales</taxon>
        <taxon>Oxalobacteraceae</taxon>
        <taxon>Telluria group</taxon>
        <taxon>Massilia</taxon>
    </lineage>
</organism>
<reference evidence="2 3" key="1">
    <citation type="submission" date="2019-03" db="EMBL/GenBank/DDBJ databases">
        <title>Draft genome of Massilia hortus sp. nov., a novel bacterial species of the Oxalobacteraceae family.</title>
        <authorList>
            <person name="Peta V."/>
            <person name="Raths R."/>
            <person name="Bucking H."/>
        </authorList>
    </citation>
    <scope>NUCLEOTIDE SEQUENCE [LARGE SCALE GENOMIC DNA]</scope>
    <source>
        <strain evidence="2 3">ONC3</strain>
    </source>
</reference>
<dbReference type="AlphaFoldDB" id="A0A4Y9SXY0"/>
<dbReference type="EMBL" id="SPUM01000091">
    <property type="protein sequence ID" value="TFW31500.1"/>
    <property type="molecule type" value="Genomic_DNA"/>
</dbReference>
<evidence type="ECO:0000256" key="1">
    <source>
        <dbReference type="SAM" id="MobiDB-lite"/>
    </source>
</evidence>
<name>A0A4Y9SXY0_9BURK</name>
<feature type="region of interest" description="Disordered" evidence="1">
    <location>
        <begin position="1"/>
        <end position="33"/>
    </location>
</feature>
<evidence type="ECO:0000313" key="3">
    <source>
        <dbReference type="Proteomes" id="UP000297258"/>
    </source>
</evidence>
<gene>
    <name evidence="2" type="ORF">E4O92_13650</name>
</gene>
<keyword evidence="3" id="KW-1185">Reference proteome</keyword>
<dbReference type="PANTHER" id="PTHR34235">
    <property type="entry name" value="SLR1203 PROTEIN-RELATED"/>
    <property type="match status" value="1"/>
</dbReference>
<dbReference type="Gene3D" id="1.20.1220.20">
    <property type="entry name" value="Uncharcterised protein PF01724"/>
    <property type="match status" value="1"/>
</dbReference>
<evidence type="ECO:0000313" key="2">
    <source>
        <dbReference type="EMBL" id="TFW31500.1"/>
    </source>
</evidence>